<protein>
    <submittedName>
        <fullName evidence="2">Zinc dependent phospholipase C family protein</fullName>
    </submittedName>
</protein>
<dbReference type="InterPro" id="IPR029002">
    <property type="entry name" value="PLPC/GPLD1"/>
</dbReference>
<comment type="caution">
    <text evidence="2">The sequence shown here is derived from an EMBL/GenBank/DDBJ whole genome shotgun (WGS) entry which is preliminary data.</text>
</comment>
<evidence type="ECO:0000313" key="2">
    <source>
        <dbReference type="EMBL" id="KAB2933259.1"/>
    </source>
</evidence>
<organism evidence="2 3">
    <name type="scientific">Leptonema illini</name>
    <dbReference type="NCBI Taxonomy" id="183"/>
    <lineage>
        <taxon>Bacteria</taxon>
        <taxon>Pseudomonadati</taxon>
        <taxon>Spirochaetota</taxon>
        <taxon>Spirochaetia</taxon>
        <taxon>Leptospirales</taxon>
        <taxon>Leptospiraceae</taxon>
        <taxon>Leptonema</taxon>
    </lineage>
</organism>
<name>A0A833H2E7_9LEPT</name>
<gene>
    <name evidence="2" type="ORF">F9K24_07885</name>
</gene>
<proteinExistence type="predicted"/>
<reference evidence="2 3" key="1">
    <citation type="submission" date="2019-10" db="EMBL/GenBank/DDBJ databases">
        <title>Extracellular Electron Transfer in a Candidatus Methanoperedens spp. Enrichment Culture.</title>
        <authorList>
            <person name="Berger S."/>
            <person name="Rangel Shaw D."/>
            <person name="Berben T."/>
            <person name="In 'T Zandt M."/>
            <person name="Frank J."/>
            <person name="Reimann J."/>
            <person name="Jetten M.S.M."/>
            <person name="Welte C.U."/>
        </authorList>
    </citation>
    <scope>NUCLEOTIDE SEQUENCE [LARGE SCALE GENOMIC DNA]</scope>
    <source>
        <strain evidence="2">SB12</strain>
    </source>
</reference>
<evidence type="ECO:0000313" key="3">
    <source>
        <dbReference type="Proteomes" id="UP000460298"/>
    </source>
</evidence>
<dbReference type="EMBL" id="WBUI01000006">
    <property type="protein sequence ID" value="KAB2933259.1"/>
    <property type="molecule type" value="Genomic_DNA"/>
</dbReference>
<dbReference type="Pfam" id="PF00882">
    <property type="entry name" value="Zn_dep_PLPC"/>
    <property type="match status" value="1"/>
</dbReference>
<feature type="domain" description="Phospholipase C/D" evidence="1">
    <location>
        <begin position="6"/>
        <end position="177"/>
    </location>
</feature>
<evidence type="ECO:0000259" key="1">
    <source>
        <dbReference type="Pfam" id="PF00882"/>
    </source>
</evidence>
<accession>A0A833H2E7</accession>
<dbReference type="Proteomes" id="UP000460298">
    <property type="component" value="Unassembled WGS sequence"/>
</dbReference>
<sequence>MAAKITHLEIYRQSLVLLEHGNDADQKIASLLERDDLFRYGCAGAVSPDIFYYYHLLSAKKQKIGMNWGNRIHHSRVFELILAFLDRIRRDTDEERRNKRLAFALGYISHCAADIVTHPYIFYITGNYYSPDPDEANRAQENHLRVENILDSYLVYERWGISPEKYNFLKYVDITEKYRRRKILDFDIWQMWVNALSVVYPDEFRTEYPGSLQTIREDDLINDAFSGFLKFNRIVDTRSKVVRGLLRTIDTVTFHRLKARNLILPPRHMIDDRYPNTHRKPWKFPADPDRISTESFNQLVHRAAEQSADWIRLARDFVAGKKSEKDFRPLIGYNLDTGTITDSTGMFAFEPIPEV</sequence>
<dbReference type="AlphaFoldDB" id="A0A833H2E7"/>